<dbReference type="EMBL" id="SCWA01000001">
    <property type="protein sequence ID" value="TDL99005.1"/>
    <property type="molecule type" value="Genomic_DNA"/>
</dbReference>
<feature type="binding site" evidence="10">
    <location>
        <position position="285"/>
    </location>
    <ligand>
        <name>Zn(2+)</name>
        <dbReference type="ChEBI" id="CHEBI:29105"/>
    </ligand>
</feature>
<comment type="subcellular location">
    <subcellularLocation>
        <location evidence="10">Cytoplasm</location>
    </subcellularLocation>
</comment>
<evidence type="ECO:0000313" key="14">
    <source>
        <dbReference type="EMBL" id="TDL99005.1"/>
    </source>
</evidence>
<evidence type="ECO:0000256" key="4">
    <source>
        <dbReference type="ARBA" id="ARBA00022730"/>
    </source>
</evidence>
<dbReference type="CDD" id="cd01854">
    <property type="entry name" value="YjeQ_EngC"/>
    <property type="match status" value="1"/>
</dbReference>
<feature type="compositionally biased region" description="Basic and acidic residues" evidence="11">
    <location>
        <begin position="328"/>
        <end position="339"/>
    </location>
</feature>
<dbReference type="GO" id="GO:0003924">
    <property type="term" value="F:GTPase activity"/>
    <property type="evidence" value="ECO:0007669"/>
    <property type="project" value="UniProtKB-UniRule"/>
</dbReference>
<dbReference type="PANTHER" id="PTHR32120">
    <property type="entry name" value="SMALL RIBOSOMAL SUBUNIT BIOGENESIS GTPASE RSGA"/>
    <property type="match status" value="1"/>
</dbReference>
<evidence type="ECO:0000313" key="15">
    <source>
        <dbReference type="Proteomes" id="UP000295310"/>
    </source>
</evidence>
<dbReference type="InterPro" id="IPR004881">
    <property type="entry name" value="Ribosome_biogen_GTPase_RsgA"/>
</dbReference>
<keyword evidence="9 10" id="KW-0342">GTP-binding</keyword>
<dbReference type="EC" id="3.6.1.-" evidence="10"/>
<protein>
    <recommendedName>
        <fullName evidence="10">Small ribosomal subunit biogenesis GTPase RsgA</fullName>
        <ecNumber evidence="10">3.6.1.-</ecNumber>
    </recommendedName>
</protein>
<feature type="region of interest" description="Disordered" evidence="11">
    <location>
        <begin position="328"/>
        <end position="354"/>
    </location>
</feature>
<dbReference type="PANTHER" id="PTHR32120:SF10">
    <property type="entry name" value="SMALL RIBOSOMAL SUBUNIT BIOGENESIS GTPASE RSGA"/>
    <property type="match status" value="1"/>
</dbReference>
<evidence type="ECO:0000256" key="11">
    <source>
        <dbReference type="SAM" id="MobiDB-lite"/>
    </source>
</evidence>
<dbReference type="NCBIfam" id="TIGR00157">
    <property type="entry name" value="ribosome small subunit-dependent GTPase A"/>
    <property type="match status" value="1"/>
</dbReference>
<dbReference type="OrthoDB" id="9809485at2"/>
<dbReference type="PROSITE" id="PS51721">
    <property type="entry name" value="G_CP"/>
    <property type="match status" value="1"/>
</dbReference>
<dbReference type="Pfam" id="PF03193">
    <property type="entry name" value="RsgA_GTPase"/>
    <property type="match status" value="1"/>
</dbReference>
<feature type="binding site" evidence="10">
    <location>
        <begin position="197"/>
        <end position="205"/>
    </location>
    <ligand>
        <name>GTP</name>
        <dbReference type="ChEBI" id="CHEBI:37565"/>
    </ligand>
</feature>
<feature type="binding site" evidence="10">
    <location>
        <begin position="143"/>
        <end position="146"/>
    </location>
    <ligand>
        <name>GTP</name>
        <dbReference type="ChEBI" id="CHEBI:37565"/>
    </ligand>
</feature>
<dbReference type="InterPro" id="IPR030378">
    <property type="entry name" value="G_CP_dom"/>
</dbReference>
<proteinExistence type="inferred from homology"/>
<accession>A0A4R6BGI6</accession>
<dbReference type="AlphaFoldDB" id="A0A4R6BGI6"/>
<dbReference type="Gene3D" id="3.40.50.300">
    <property type="entry name" value="P-loop containing nucleotide triphosphate hydrolases"/>
    <property type="match status" value="1"/>
</dbReference>
<dbReference type="PROSITE" id="PS50936">
    <property type="entry name" value="ENGC_GTPASE"/>
    <property type="match status" value="1"/>
</dbReference>
<gene>
    <name evidence="10 14" type="primary">rsgA</name>
    <name evidence="14" type="ORF">ERX27_00755</name>
</gene>
<evidence type="ECO:0000256" key="9">
    <source>
        <dbReference type="ARBA" id="ARBA00023134"/>
    </source>
</evidence>
<evidence type="ECO:0000256" key="8">
    <source>
        <dbReference type="ARBA" id="ARBA00022884"/>
    </source>
</evidence>
<keyword evidence="8 10" id="KW-0694">RNA-binding</keyword>
<keyword evidence="4 10" id="KW-0699">rRNA-binding</keyword>
<evidence type="ECO:0000256" key="10">
    <source>
        <dbReference type="HAMAP-Rule" id="MF_01820"/>
    </source>
</evidence>
<evidence type="ECO:0000259" key="13">
    <source>
        <dbReference type="PROSITE" id="PS51721"/>
    </source>
</evidence>
<evidence type="ECO:0000256" key="6">
    <source>
        <dbReference type="ARBA" id="ARBA00022801"/>
    </source>
</evidence>
<reference evidence="14 15" key="1">
    <citation type="submission" date="2019-01" db="EMBL/GenBank/DDBJ databases">
        <title>Draft genome sequences of the type strains of six Macrococcus species.</title>
        <authorList>
            <person name="Mazhar S."/>
            <person name="Altermann E."/>
            <person name="Hill C."/>
            <person name="Mcauliffe O."/>
        </authorList>
    </citation>
    <scope>NUCLEOTIDE SEQUENCE [LARGE SCALE GENOMIC DNA]</scope>
    <source>
        <strain evidence="14 15">CCM4811</strain>
    </source>
</reference>
<dbReference type="GO" id="GO:0042274">
    <property type="term" value="P:ribosomal small subunit biogenesis"/>
    <property type="evidence" value="ECO:0007669"/>
    <property type="project" value="UniProtKB-UniRule"/>
</dbReference>
<keyword evidence="6 10" id="KW-0378">Hydrolase</keyword>
<feature type="domain" description="CP-type G" evidence="13">
    <location>
        <begin position="95"/>
        <end position="255"/>
    </location>
</feature>
<organism evidence="14 15">
    <name type="scientific">Macrococcus brunensis</name>
    <dbReference type="NCBI Taxonomy" id="198483"/>
    <lineage>
        <taxon>Bacteria</taxon>
        <taxon>Bacillati</taxon>
        <taxon>Bacillota</taxon>
        <taxon>Bacilli</taxon>
        <taxon>Bacillales</taxon>
        <taxon>Staphylococcaceae</taxon>
        <taxon>Macrococcus</taxon>
    </lineage>
</organism>
<keyword evidence="15" id="KW-1185">Reference proteome</keyword>
<dbReference type="Proteomes" id="UP000295310">
    <property type="component" value="Unassembled WGS sequence"/>
</dbReference>
<evidence type="ECO:0000256" key="3">
    <source>
        <dbReference type="ARBA" id="ARBA00022723"/>
    </source>
</evidence>
<feature type="binding site" evidence="10">
    <location>
        <position position="293"/>
    </location>
    <ligand>
        <name>Zn(2+)</name>
        <dbReference type="ChEBI" id="CHEBI:29105"/>
    </ligand>
</feature>
<comment type="cofactor">
    <cofactor evidence="10">
        <name>Zn(2+)</name>
        <dbReference type="ChEBI" id="CHEBI:29105"/>
    </cofactor>
    <text evidence="10">Binds 1 zinc ion per subunit.</text>
</comment>
<comment type="similarity">
    <text evidence="10">Belongs to the TRAFAC class YlqF/YawG GTPase family. RsgA subfamily.</text>
</comment>
<dbReference type="GO" id="GO:0005525">
    <property type="term" value="F:GTP binding"/>
    <property type="evidence" value="ECO:0007669"/>
    <property type="project" value="UniProtKB-UniRule"/>
</dbReference>
<name>A0A4R6BGI6_9STAP</name>
<dbReference type="SUPFAM" id="SSF52540">
    <property type="entry name" value="P-loop containing nucleoside triphosphate hydrolases"/>
    <property type="match status" value="1"/>
</dbReference>
<keyword evidence="2 10" id="KW-0690">Ribosome biogenesis</keyword>
<sequence>MRQLTTLTQLGFTEEAQGLIGRISTQAKGIYRAVTEQGTYLVSLTGKYKYEVTDLAAIPAVGDFVKIESFPGEMRGVITDLLPRKQAFIRQAAGTETKPQVISANVDYAFLAMSCNDNYNLNRMERYLIAAWDSGATPIILLTKADLVSELDKEIMTAELSGIAFDVPIYFMDMHTNDHIDELRALLQDNKTATILGSSGIGKSTLINKLMGQEVMVTQSIRESDSKGKHTTTHRELLLLPTGGIIIDTPGMREFQLWSTGANAGLTAEFEDVEDLIANCRFNDCSHTNEPGCAINAALEDGSLSTERYQRYQKYQRELAFQERRGNEALERQERDKWKKLTQMGRQNRMKKGR</sequence>
<keyword evidence="1 10" id="KW-0963">Cytoplasm</keyword>
<keyword evidence="3 10" id="KW-0479">Metal-binding</keyword>
<feature type="domain" description="EngC GTPase" evidence="12">
    <location>
        <begin position="104"/>
        <end position="253"/>
    </location>
</feature>
<dbReference type="InterPro" id="IPR027417">
    <property type="entry name" value="P-loop_NTPase"/>
</dbReference>
<feature type="binding site" evidence="10">
    <location>
        <position position="287"/>
    </location>
    <ligand>
        <name>Zn(2+)</name>
        <dbReference type="ChEBI" id="CHEBI:29105"/>
    </ligand>
</feature>
<comment type="caution">
    <text evidence="14">The sequence shown here is derived from an EMBL/GenBank/DDBJ whole genome shotgun (WGS) entry which is preliminary data.</text>
</comment>
<dbReference type="GO" id="GO:0046872">
    <property type="term" value="F:metal ion binding"/>
    <property type="evidence" value="ECO:0007669"/>
    <property type="project" value="UniProtKB-KW"/>
</dbReference>
<dbReference type="Gene3D" id="1.10.40.50">
    <property type="entry name" value="Probable gtpase engc, domain 3"/>
    <property type="match status" value="1"/>
</dbReference>
<dbReference type="HAMAP" id="MF_01820">
    <property type="entry name" value="GTPase_RsgA"/>
    <property type="match status" value="1"/>
</dbReference>
<evidence type="ECO:0000259" key="12">
    <source>
        <dbReference type="PROSITE" id="PS50936"/>
    </source>
</evidence>
<dbReference type="InterPro" id="IPR010914">
    <property type="entry name" value="RsgA_GTPase_dom"/>
</dbReference>
<comment type="function">
    <text evidence="10">One of several proteins that assist in the late maturation steps of the functional core of the 30S ribosomal subunit. Helps release RbfA from mature subunits. May play a role in the assembly of ribosomal proteins into the subunit. Circularly permuted GTPase that catalyzes slow GTP hydrolysis, GTPase activity is stimulated by the 30S ribosomal subunit.</text>
</comment>
<evidence type="ECO:0000256" key="1">
    <source>
        <dbReference type="ARBA" id="ARBA00022490"/>
    </source>
</evidence>
<evidence type="ECO:0000256" key="7">
    <source>
        <dbReference type="ARBA" id="ARBA00022833"/>
    </source>
</evidence>
<keyword evidence="5 10" id="KW-0547">Nucleotide-binding</keyword>
<comment type="subunit">
    <text evidence="10">Monomer. Associates with 30S ribosomal subunit, binds 16S rRNA.</text>
</comment>
<keyword evidence="7 10" id="KW-0862">Zinc</keyword>
<feature type="binding site" evidence="10">
    <location>
        <position position="280"/>
    </location>
    <ligand>
        <name>Zn(2+)</name>
        <dbReference type="ChEBI" id="CHEBI:29105"/>
    </ligand>
</feature>
<dbReference type="GO" id="GO:0005737">
    <property type="term" value="C:cytoplasm"/>
    <property type="evidence" value="ECO:0007669"/>
    <property type="project" value="UniProtKB-SubCell"/>
</dbReference>
<evidence type="ECO:0000256" key="2">
    <source>
        <dbReference type="ARBA" id="ARBA00022517"/>
    </source>
</evidence>
<dbReference type="GO" id="GO:0019843">
    <property type="term" value="F:rRNA binding"/>
    <property type="evidence" value="ECO:0007669"/>
    <property type="project" value="UniProtKB-KW"/>
</dbReference>
<evidence type="ECO:0000256" key="5">
    <source>
        <dbReference type="ARBA" id="ARBA00022741"/>
    </source>
</evidence>